<dbReference type="Pfam" id="PF07690">
    <property type="entry name" value="MFS_1"/>
    <property type="match status" value="1"/>
</dbReference>
<dbReference type="EMBL" id="WITJ01000009">
    <property type="protein sequence ID" value="MQW39817.1"/>
    <property type="molecule type" value="Genomic_DNA"/>
</dbReference>
<dbReference type="RefSeq" id="WP_153496481.1">
    <property type="nucleotide sequence ID" value="NZ_CAXYUY010000008.1"/>
</dbReference>
<keyword evidence="10" id="KW-1185">Reference proteome</keyword>
<dbReference type="PANTHER" id="PTHR23513">
    <property type="entry name" value="INTEGRAL MEMBRANE EFFLUX PROTEIN-RELATED"/>
    <property type="match status" value="1"/>
</dbReference>
<feature type="transmembrane region" description="Helical" evidence="7">
    <location>
        <begin position="307"/>
        <end position="328"/>
    </location>
</feature>
<gene>
    <name evidence="9" type="ORF">GHI93_07755</name>
</gene>
<keyword evidence="2" id="KW-0813">Transport</keyword>
<dbReference type="AlphaFoldDB" id="A0A7X2D1V3"/>
<evidence type="ECO:0000256" key="7">
    <source>
        <dbReference type="SAM" id="Phobius"/>
    </source>
</evidence>
<dbReference type="CDD" id="cd06173">
    <property type="entry name" value="MFS_MefA_like"/>
    <property type="match status" value="1"/>
</dbReference>
<feature type="transmembrane region" description="Helical" evidence="7">
    <location>
        <begin position="276"/>
        <end position="295"/>
    </location>
</feature>
<dbReference type="SUPFAM" id="SSF103473">
    <property type="entry name" value="MFS general substrate transporter"/>
    <property type="match status" value="1"/>
</dbReference>
<keyword evidence="4 7" id="KW-0812">Transmembrane</keyword>
<dbReference type="OrthoDB" id="9763297at2"/>
<name>A0A7X2D1V3_9LACT</name>
<feature type="transmembrane region" description="Helical" evidence="7">
    <location>
        <begin position="334"/>
        <end position="362"/>
    </location>
</feature>
<keyword evidence="5 7" id="KW-1133">Transmembrane helix</keyword>
<dbReference type="PANTHER" id="PTHR23513:SF6">
    <property type="entry name" value="MAJOR FACILITATOR SUPERFAMILY ASSOCIATED DOMAIN-CONTAINING PROTEIN"/>
    <property type="match status" value="1"/>
</dbReference>
<feature type="domain" description="Major facilitator superfamily (MFS) profile" evidence="8">
    <location>
        <begin position="4"/>
        <end position="428"/>
    </location>
</feature>
<dbReference type="InterPro" id="IPR036259">
    <property type="entry name" value="MFS_trans_sf"/>
</dbReference>
<evidence type="ECO:0000313" key="9">
    <source>
        <dbReference type="EMBL" id="MQW39817.1"/>
    </source>
</evidence>
<evidence type="ECO:0000259" key="8">
    <source>
        <dbReference type="PROSITE" id="PS50850"/>
    </source>
</evidence>
<accession>A0A7X2D1V3</accession>
<dbReference type="Gene3D" id="1.20.1250.20">
    <property type="entry name" value="MFS general substrate transporter like domains"/>
    <property type="match status" value="1"/>
</dbReference>
<keyword evidence="6 7" id="KW-0472">Membrane</keyword>
<evidence type="ECO:0000256" key="2">
    <source>
        <dbReference type="ARBA" id="ARBA00022448"/>
    </source>
</evidence>
<dbReference type="GO" id="GO:0005886">
    <property type="term" value="C:plasma membrane"/>
    <property type="evidence" value="ECO:0007669"/>
    <property type="project" value="UniProtKB-SubCell"/>
</dbReference>
<evidence type="ECO:0000313" key="10">
    <source>
        <dbReference type="Proteomes" id="UP000439550"/>
    </source>
</evidence>
<reference evidence="9 10" key="1">
    <citation type="submission" date="2019-10" db="EMBL/GenBank/DDBJ databases">
        <authorList>
            <person name="Dong K."/>
        </authorList>
    </citation>
    <scope>NUCLEOTIDE SEQUENCE [LARGE SCALE GENOMIC DNA]</scope>
    <source>
        <strain evidence="9 10">DSM 28960</strain>
    </source>
</reference>
<comment type="caution">
    <text evidence="9">The sequence shown here is derived from an EMBL/GenBank/DDBJ whole genome shotgun (WGS) entry which is preliminary data.</text>
</comment>
<dbReference type="GO" id="GO:0022857">
    <property type="term" value="F:transmembrane transporter activity"/>
    <property type="evidence" value="ECO:0007669"/>
    <property type="project" value="InterPro"/>
</dbReference>
<proteinExistence type="predicted"/>
<evidence type="ECO:0000256" key="1">
    <source>
        <dbReference type="ARBA" id="ARBA00004651"/>
    </source>
</evidence>
<comment type="subcellular location">
    <subcellularLocation>
        <location evidence="1">Cell membrane</location>
        <topology evidence="1">Multi-pass membrane protein</topology>
    </subcellularLocation>
</comment>
<dbReference type="PROSITE" id="PS50850">
    <property type="entry name" value="MFS"/>
    <property type="match status" value="1"/>
</dbReference>
<feature type="transmembrane region" description="Helical" evidence="7">
    <location>
        <begin position="37"/>
        <end position="58"/>
    </location>
</feature>
<evidence type="ECO:0000256" key="4">
    <source>
        <dbReference type="ARBA" id="ARBA00022692"/>
    </source>
</evidence>
<feature type="transmembrane region" description="Helical" evidence="7">
    <location>
        <begin position="12"/>
        <end position="31"/>
    </location>
</feature>
<feature type="transmembrane region" description="Helical" evidence="7">
    <location>
        <begin position="374"/>
        <end position="396"/>
    </location>
</feature>
<protein>
    <submittedName>
        <fullName evidence="9">MFS transporter</fullName>
    </submittedName>
</protein>
<feature type="transmembrane region" description="Helical" evidence="7">
    <location>
        <begin position="402"/>
        <end position="421"/>
    </location>
</feature>
<evidence type="ECO:0000256" key="5">
    <source>
        <dbReference type="ARBA" id="ARBA00022989"/>
    </source>
</evidence>
<feature type="transmembrane region" description="Helical" evidence="7">
    <location>
        <begin position="70"/>
        <end position="89"/>
    </location>
</feature>
<dbReference type="InterPro" id="IPR020846">
    <property type="entry name" value="MFS_dom"/>
</dbReference>
<evidence type="ECO:0000256" key="3">
    <source>
        <dbReference type="ARBA" id="ARBA00022475"/>
    </source>
</evidence>
<dbReference type="InterPro" id="IPR011701">
    <property type="entry name" value="MFS"/>
</dbReference>
<feature type="transmembrane region" description="Helical" evidence="7">
    <location>
        <begin position="159"/>
        <end position="180"/>
    </location>
</feature>
<sequence length="431" mass="47831">MPKRLKFLFSSRMFSEFPATMFPIVLPLYILHLRGSLAISGVFFTLTMLPTLCLTPLIGVWVEQRSKRKVILAVLLSLAVIDLLLSGFILSFDPLSLLTIGIFAALISIAIKISEISSKVLFTELVNKIELQKYNGIQSVLDNVATFSAPIIGTVIYGFFGFQTVLIIGACCYLVAFFLMRQLKMSATPRLEAEVISVSTDRNNLSSDKDAVSSDKVRGSTTFIQQMKEGLIPIRENPQLLKLIIMSASLNFFVANCGEIINPGILIQKYHLSSSLFGFVEVAFMLGVIFSGLWISRKKGLDLMRHLARSLQMTTFLSIFIGIFSLVFEGKNQFIFLGIFLILQLLLGFSMILVNVPIMSYYQSQVPHDVQSRFFSLSSFLGSIAISLGVTVAGILAEHFGADVTLIFNNLCVLIIVIFVFRKGPIVEVKK</sequence>
<evidence type="ECO:0000256" key="6">
    <source>
        <dbReference type="ARBA" id="ARBA00023136"/>
    </source>
</evidence>
<keyword evidence="3" id="KW-1003">Cell membrane</keyword>
<feature type="transmembrane region" description="Helical" evidence="7">
    <location>
        <begin position="240"/>
        <end position="261"/>
    </location>
</feature>
<dbReference type="Proteomes" id="UP000439550">
    <property type="component" value="Unassembled WGS sequence"/>
</dbReference>
<organism evidence="9 10">
    <name type="scientific">Lactococcus hircilactis</name>
    <dbReference type="NCBI Taxonomy" id="1494462"/>
    <lineage>
        <taxon>Bacteria</taxon>
        <taxon>Bacillati</taxon>
        <taxon>Bacillota</taxon>
        <taxon>Bacilli</taxon>
        <taxon>Lactobacillales</taxon>
        <taxon>Streptococcaceae</taxon>
        <taxon>Lactococcus</taxon>
    </lineage>
</organism>